<dbReference type="AlphaFoldDB" id="A0A8J2XRN7"/>
<evidence type="ECO:0000259" key="7">
    <source>
        <dbReference type="PROSITE" id="PS00624"/>
    </source>
</evidence>
<dbReference type="EMBL" id="BMDX01000029">
    <property type="protein sequence ID" value="GGA89781.1"/>
    <property type="molecule type" value="Genomic_DNA"/>
</dbReference>
<dbReference type="Gene3D" id="3.30.560.10">
    <property type="entry name" value="Glucose Oxidase, domain 3"/>
    <property type="match status" value="1"/>
</dbReference>
<dbReference type="Pfam" id="PF00732">
    <property type="entry name" value="GMC_oxred_N"/>
    <property type="match status" value="1"/>
</dbReference>
<feature type="domain" description="Glucose-methanol-choline oxidoreductase N-terminal" evidence="7">
    <location>
        <begin position="252"/>
        <end position="266"/>
    </location>
</feature>
<keyword evidence="3 5" id="KW-0285">Flavoprotein</keyword>
<dbReference type="PROSITE" id="PS00624">
    <property type="entry name" value="GMC_OXRED_2"/>
    <property type="match status" value="1"/>
</dbReference>
<accession>A0A8J2XRN7</accession>
<dbReference type="Pfam" id="PF05199">
    <property type="entry name" value="GMC_oxred_C"/>
    <property type="match status" value="1"/>
</dbReference>
<comment type="caution">
    <text evidence="8">The sequence shown here is derived from an EMBL/GenBank/DDBJ whole genome shotgun (WGS) entry which is preliminary data.</text>
</comment>
<keyword evidence="4 5" id="KW-0274">FAD</keyword>
<evidence type="ECO:0000313" key="9">
    <source>
        <dbReference type="Proteomes" id="UP000619743"/>
    </source>
</evidence>
<keyword evidence="9" id="KW-1185">Reference proteome</keyword>
<dbReference type="GO" id="GO:0016614">
    <property type="term" value="F:oxidoreductase activity, acting on CH-OH group of donors"/>
    <property type="evidence" value="ECO:0007669"/>
    <property type="project" value="InterPro"/>
</dbReference>
<dbReference type="InterPro" id="IPR000172">
    <property type="entry name" value="GMC_OxRdtase_N"/>
</dbReference>
<dbReference type="SUPFAM" id="SSF54373">
    <property type="entry name" value="FAD-linked reductases, C-terminal domain"/>
    <property type="match status" value="1"/>
</dbReference>
<evidence type="ECO:0000256" key="1">
    <source>
        <dbReference type="ARBA" id="ARBA00001974"/>
    </source>
</evidence>
<evidence type="ECO:0000256" key="2">
    <source>
        <dbReference type="ARBA" id="ARBA00010790"/>
    </source>
</evidence>
<comment type="cofactor">
    <cofactor evidence="1">
        <name>FAD</name>
        <dbReference type="ChEBI" id="CHEBI:57692"/>
    </cofactor>
</comment>
<dbReference type="PANTHER" id="PTHR11552:SF147">
    <property type="entry name" value="CHOLINE DEHYDROGENASE, MITOCHONDRIAL"/>
    <property type="match status" value="1"/>
</dbReference>
<dbReference type="RefSeq" id="WP_087507539.1">
    <property type="nucleotide sequence ID" value="NZ_BMDX01000029.1"/>
</dbReference>
<name>A0A8J2XRN7_9GAMM</name>
<dbReference type="SUPFAM" id="SSF51905">
    <property type="entry name" value="FAD/NAD(P)-binding domain"/>
    <property type="match status" value="1"/>
</dbReference>
<dbReference type="PANTHER" id="PTHR11552">
    <property type="entry name" value="GLUCOSE-METHANOL-CHOLINE GMC OXIDOREDUCTASE"/>
    <property type="match status" value="1"/>
</dbReference>
<evidence type="ECO:0000256" key="3">
    <source>
        <dbReference type="ARBA" id="ARBA00022630"/>
    </source>
</evidence>
<dbReference type="InterPro" id="IPR007867">
    <property type="entry name" value="GMC_OxRtase_C"/>
</dbReference>
<sequence>MEYDFIIVGAGSAGCVLANRLSADPTCRVLVLEAGGANGGLNVTTPLALVQLMRSRVSNWLFNSEPDGSIAQRQIFCPRGKGLGGSSAINAMLYIRGQAQDYDHWLEQGNQGWGYDDVLPYFIKSQNQERGADQYHGVGGELNVADLRYQHPLCQEMVKAAELAGYPLQSDFNGAEQSGVGFYQVTQEHGARCSTNAAFLQPVLNRPNLTVLTHALSQRLLLQGKQVIGVEFTHHGETKRAVAAREVLMSAGAYQSPQLLMLSGIGCPNHLAEHGIGCQHKLPGVGQNLQDHADIIVNYQDLSRRSIRLSLPFVLQSAPELWRYFRHRTGLLTSPAAEMAGFIHHSGTKQRPDIQLHGIAAAMDDHGRNLNLLRQAGVSMHVCLLRPKSRGQVKLKSADRTDHPAIHHQLLSESEDLKVLVEGVKRVREMFGCWPQQQVIGKELNPGLWCQSDDQLEDYVRQKANTIYHPVGTCKMGNDGNAVVDSELRVHGLERLRVVDASIMPTIVSGNTNAPTIMIAEKAAAMVLAD</sequence>
<evidence type="ECO:0000259" key="6">
    <source>
        <dbReference type="PROSITE" id="PS00623"/>
    </source>
</evidence>
<reference evidence="9" key="1">
    <citation type="journal article" date="2019" name="Int. J. Syst. Evol. Microbiol.">
        <title>The Global Catalogue of Microorganisms (GCM) 10K type strain sequencing project: providing services to taxonomists for standard genome sequencing and annotation.</title>
        <authorList>
            <consortium name="The Broad Institute Genomics Platform"/>
            <consortium name="The Broad Institute Genome Sequencing Center for Infectious Disease"/>
            <person name="Wu L."/>
            <person name="Ma J."/>
        </authorList>
    </citation>
    <scope>NUCLEOTIDE SEQUENCE [LARGE SCALE GENOMIC DNA]</scope>
    <source>
        <strain evidence="9">CGMCC 1.10130</strain>
    </source>
</reference>
<dbReference type="Gene3D" id="3.50.50.60">
    <property type="entry name" value="FAD/NAD(P)-binding domain"/>
    <property type="match status" value="1"/>
</dbReference>
<dbReference type="InterPro" id="IPR036188">
    <property type="entry name" value="FAD/NAD-bd_sf"/>
</dbReference>
<dbReference type="PROSITE" id="PS00623">
    <property type="entry name" value="GMC_OXRED_1"/>
    <property type="match status" value="1"/>
</dbReference>
<dbReference type="GO" id="GO:0050660">
    <property type="term" value="F:flavin adenine dinucleotide binding"/>
    <property type="evidence" value="ECO:0007669"/>
    <property type="project" value="InterPro"/>
</dbReference>
<dbReference type="Proteomes" id="UP000619743">
    <property type="component" value="Unassembled WGS sequence"/>
</dbReference>
<dbReference type="InterPro" id="IPR012132">
    <property type="entry name" value="GMC_OxRdtase"/>
</dbReference>
<comment type="similarity">
    <text evidence="2 5">Belongs to the GMC oxidoreductase family.</text>
</comment>
<evidence type="ECO:0000313" key="8">
    <source>
        <dbReference type="EMBL" id="GGA89781.1"/>
    </source>
</evidence>
<evidence type="ECO:0000256" key="5">
    <source>
        <dbReference type="RuleBase" id="RU003968"/>
    </source>
</evidence>
<organism evidence="8 9">
    <name type="scientific">Neiella marina</name>
    <dbReference type="NCBI Taxonomy" id="508461"/>
    <lineage>
        <taxon>Bacteria</taxon>
        <taxon>Pseudomonadati</taxon>
        <taxon>Pseudomonadota</taxon>
        <taxon>Gammaproteobacteria</taxon>
        <taxon>Alteromonadales</taxon>
        <taxon>Echinimonadaceae</taxon>
        <taxon>Neiella</taxon>
    </lineage>
</organism>
<dbReference type="PIRSF" id="PIRSF000137">
    <property type="entry name" value="Alcohol_oxidase"/>
    <property type="match status" value="1"/>
</dbReference>
<gene>
    <name evidence="8" type="ORF">GCM10011369_34950</name>
</gene>
<proteinExistence type="inferred from homology"/>
<feature type="domain" description="Glucose-methanol-choline oxidoreductase N-terminal" evidence="6">
    <location>
        <begin position="80"/>
        <end position="103"/>
    </location>
</feature>
<dbReference type="OrthoDB" id="9785276at2"/>
<evidence type="ECO:0000256" key="4">
    <source>
        <dbReference type="ARBA" id="ARBA00022827"/>
    </source>
</evidence>
<protein>
    <submittedName>
        <fullName evidence="8">Choline dehydrogenase</fullName>
    </submittedName>
</protein>